<dbReference type="CDD" id="cd02516">
    <property type="entry name" value="CDP-ME_synthetase"/>
    <property type="match status" value="1"/>
</dbReference>
<protein>
    <recommendedName>
        <fullName evidence="7">2-C-methyl-D-erythritol 4-phosphate cytidylyltransferase</fullName>
        <ecNumber evidence="7">2.7.7.60</ecNumber>
    </recommendedName>
    <alternativeName>
        <fullName evidence="7">4-diphosphocytidyl-2C-methyl-D-erythritol synthase</fullName>
    </alternativeName>
    <alternativeName>
        <fullName evidence="7">MEP cytidylyltransferase</fullName>
        <shortName evidence="7">MCT</shortName>
    </alternativeName>
</protein>
<evidence type="ECO:0000256" key="7">
    <source>
        <dbReference type="HAMAP-Rule" id="MF_00108"/>
    </source>
</evidence>
<dbReference type="GO" id="GO:0019288">
    <property type="term" value="P:isopentenyl diphosphate biosynthetic process, methylerythritol 4-phosphate pathway"/>
    <property type="evidence" value="ECO:0007669"/>
    <property type="project" value="UniProtKB-UniRule"/>
</dbReference>
<evidence type="ECO:0000256" key="1">
    <source>
        <dbReference type="ARBA" id="ARBA00001282"/>
    </source>
</evidence>
<accession>A0A6S6TL93</accession>
<dbReference type="PANTHER" id="PTHR32125:SF4">
    <property type="entry name" value="2-C-METHYL-D-ERYTHRITOL 4-PHOSPHATE CYTIDYLYLTRANSFERASE, CHLOROPLASTIC"/>
    <property type="match status" value="1"/>
</dbReference>
<feature type="site" description="Transition state stabilizer" evidence="7">
    <location>
        <position position="23"/>
    </location>
</feature>
<dbReference type="FunFam" id="3.90.550.10:FF:000003">
    <property type="entry name" value="2-C-methyl-D-erythritol 4-phosphate cytidylyltransferase"/>
    <property type="match status" value="1"/>
</dbReference>
<evidence type="ECO:0000256" key="5">
    <source>
        <dbReference type="ARBA" id="ARBA00022695"/>
    </source>
</evidence>
<dbReference type="InterPro" id="IPR001228">
    <property type="entry name" value="IspD"/>
</dbReference>
<evidence type="ECO:0000256" key="2">
    <source>
        <dbReference type="ARBA" id="ARBA00004787"/>
    </source>
</evidence>
<evidence type="ECO:0000313" key="8">
    <source>
        <dbReference type="EMBL" id="CAA6816473.1"/>
    </source>
</evidence>
<dbReference type="Pfam" id="PF01128">
    <property type="entry name" value="IspD"/>
    <property type="match status" value="1"/>
</dbReference>
<comment type="function">
    <text evidence="7">Catalyzes the formation of 4-diphosphocytidyl-2-C-methyl-D-erythritol from CTP and 2-C-methyl-D-erythritol 4-phosphate (MEP).</text>
</comment>
<evidence type="ECO:0000256" key="3">
    <source>
        <dbReference type="ARBA" id="ARBA00009789"/>
    </source>
</evidence>
<dbReference type="PANTHER" id="PTHR32125">
    <property type="entry name" value="2-C-METHYL-D-ERYTHRITOL 4-PHOSPHATE CYTIDYLYLTRANSFERASE, CHLOROPLASTIC"/>
    <property type="match status" value="1"/>
</dbReference>
<feature type="site" description="Positions MEP for the nucleophilic attack" evidence="7">
    <location>
        <position position="169"/>
    </location>
</feature>
<dbReference type="HAMAP" id="MF_00108">
    <property type="entry name" value="IspD"/>
    <property type="match status" value="1"/>
</dbReference>
<comment type="similarity">
    <text evidence="3 7">Belongs to the IspD/TarI cytidylyltransferase family. IspD subfamily.</text>
</comment>
<gene>
    <name evidence="7" type="primary">ispD</name>
    <name evidence="8" type="ORF">HELGO_WM46371</name>
</gene>
<dbReference type="EMBL" id="CACVAV010000264">
    <property type="protein sequence ID" value="CAA6816473.1"/>
    <property type="molecule type" value="Genomic_DNA"/>
</dbReference>
<dbReference type="InterPro" id="IPR018294">
    <property type="entry name" value="ISPD_synthase_CS"/>
</dbReference>
<dbReference type="NCBIfam" id="TIGR00453">
    <property type="entry name" value="ispD"/>
    <property type="match status" value="1"/>
</dbReference>
<sequence length="248" mass="26988">MKAEKQLSRSVWVLIPAAGVGRRMQLDCPKQYLQIHDKTVLEHTIDVFLGNAVIDGIVVVTGAEDEYWPVVAEKLQGFPVFQAVGGNERADSVLKGLRFLAGKGVPEDAVILVHDAARPCLSRSDLHLLLAAIDEHADSGAILAVPVRDTMKRAKSGQTPPLILHTETREHLWHALTPQMAGLGVLQKALEKCLAEGVTITDEASALEYVGLSPRLLEGDSSNIKITRPADLGLAEFFLQRHLSEEEA</sequence>
<dbReference type="InterPro" id="IPR050088">
    <property type="entry name" value="IspD/TarI_cytidylyltransf_bact"/>
</dbReference>
<keyword evidence="4 7" id="KW-0808">Transferase</keyword>
<evidence type="ECO:0000256" key="4">
    <source>
        <dbReference type="ARBA" id="ARBA00022679"/>
    </source>
</evidence>
<dbReference type="Gene3D" id="3.90.550.10">
    <property type="entry name" value="Spore Coat Polysaccharide Biosynthesis Protein SpsA, Chain A"/>
    <property type="match status" value="1"/>
</dbReference>
<dbReference type="InterPro" id="IPR029044">
    <property type="entry name" value="Nucleotide-diphossugar_trans"/>
</dbReference>
<comment type="pathway">
    <text evidence="2 7">Isoprenoid biosynthesis; isopentenyl diphosphate biosynthesis via DXP pathway; isopentenyl diphosphate from 1-deoxy-D-xylulose 5-phosphate: step 2/6.</text>
</comment>
<name>A0A6S6TL93_9GAMM</name>
<keyword evidence="6 7" id="KW-0414">Isoprene biosynthesis</keyword>
<keyword evidence="5 7" id="KW-0548">Nucleotidyltransferase</keyword>
<dbReference type="PROSITE" id="PS01295">
    <property type="entry name" value="ISPD"/>
    <property type="match status" value="1"/>
</dbReference>
<dbReference type="AlphaFoldDB" id="A0A6S6TL93"/>
<feature type="site" description="Transition state stabilizer" evidence="7">
    <location>
        <position position="30"/>
    </location>
</feature>
<organism evidence="8">
    <name type="scientific">uncultured Thiotrichaceae bacterium</name>
    <dbReference type="NCBI Taxonomy" id="298394"/>
    <lineage>
        <taxon>Bacteria</taxon>
        <taxon>Pseudomonadati</taxon>
        <taxon>Pseudomonadota</taxon>
        <taxon>Gammaproteobacteria</taxon>
        <taxon>Thiotrichales</taxon>
        <taxon>Thiotrichaceae</taxon>
        <taxon>environmental samples</taxon>
    </lineage>
</organism>
<evidence type="ECO:0000256" key="6">
    <source>
        <dbReference type="ARBA" id="ARBA00023229"/>
    </source>
</evidence>
<dbReference type="UniPathway" id="UPA00056">
    <property type="reaction ID" value="UER00093"/>
</dbReference>
<dbReference type="GO" id="GO:0050518">
    <property type="term" value="F:2-C-methyl-D-erythritol 4-phosphate cytidylyltransferase activity"/>
    <property type="evidence" value="ECO:0007669"/>
    <property type="project" value="UniProtKB-UniRule"/>
</dbReference>
<dbReference type="InterPro" id="IPR034683">
    <property type="entry name" value="IspD/TarI"/>
</dbReference>
<dbReference type="SUPFAM" id="SSF53448">
    <property type="entry name" value="Nucleotide-diphospho-sugar transferases"/>
    <property type="match status" value="1"/>
</dbReference>
<dbReference type="EC" id="2.7.7.60" evidence="7"/>
<proteinExistence type="inferred from homology"/>
<reference evidence="8" key="1">
    <citation type="submission" date="2020-01" db="EMBL/GenBank/DDBJ databases">
        <authorList>
            <person name="Meier V. D."/>
            <person name="Meier V D."/>
        </authorList>
    </citation>
    <scope>NUCLEOTIDE SEQUENCE</scope>
    <source>
        <strain evidence="8">HLG_WM_MAG_08</strain>
    </source>
</reference>
<comment type="catalytic activity">
    <reaction evidence="1 7">
        <text>2-C-methyl-D-erythritol 4-phosphate + CTP + H(+) = 4-CDP-2-C-methyl-D-erythritol + diphosphate</text>
        <dbReference type="Rhea" id="RHEA:13429"/>
        <dbReference type="ChEBI" id="CHEBI:15378"/>
        <dbReference type="ChEBI" id="CHEBI:33019"/>
        <dbReference type="ChEBI" id="CHEBI:37563"/>
        <dbReference type="ChEBI" id="CHEBI:57823"/>
        <dbReference type="ChEBI" id="CHEBI:58262"/>
        <dbReference type="EC" id="2.7.7.60"/>
    </reaction>
</comment>
<feature type="site" description="Positions MEP for the nucleophilic attack" evidence="7">
    <location>
        <position position="225"/>
    </location>
</feature>